<reference evidence="2 3" key="1">
    <citation type="submission" date="2016-10" db="EMBL/GenBank/DDBJ databases">
        <authorList>
            <person name="Varghese N."/>
            <person name="Submissions S."/>
        </authorList>
    </citation>
    <scope>NUCLEOTIDE SEQUENCE [LARGE SCALE GENOMIC DNA]</scope>
    <source>
        <strain evidence="2 3">DSM 16525</strain>
    </source>
</reference>
<evidence type="ECO:0000313" key="1">
    <source>
        <dbReference type="EMBL" id="GEN10480.1"/>
    </source>
</evidence>
<name>A0A511T8H5_MYXFU</name>
<evidence type="ECO:0008006" key="5">
    <source>
        <dbReference type="Google" id="ProtNLM"/>
    </source>
</evidence>
<organism evidence="1 4">
    <name type="scientific">Myxococcus fulvus</name>
    <dbReference type="NCBI Taxonomy" id="33"/>
    <lineage>
        <taxon>Bacteria</taxon>
        <taxon>Pseudomonadati</taxon>
        <taxon>Myxococcota</taxon>
        <taxon>Myxococcia</taxon>
        <taxon>Myxococcales</taxon>
        <taxon>Cystobacterineae</taxon>
        <taxon>Myxococcaceae</taxon>
        <taxon>Myxococcus</taxon>
    </lineage>
</organism>
<dbReference type="OrthoDB" id="5504431at2"/>
<dbReference type="PROSITE" id="PS51257">
    <property type="entry name" value="PROKAR_LIPOPROTEIN"/>
    <property type="match status" value="1"/>
</dbReference>
<evidence type="ECO:0000313" key="2">
    <source>
        <dbReference type="EMBL" id="SET81669.1"/>
    </source>
</evidence>
<sequence>MASYVRAVSTVKGLRWGAVLLAGLVGCEPTTTKEPATNHQEVGSLEEQARLLTAPPGCEEITLGELANGIELTPVRYSNQPTLRGDFGSFGDPAARDAAFIRLDVDTTPGLYNLATAGGNTFACDQCVFGTKDEGAATQKDLVAESGTLLLALKVSPDQTIGALANVVLREAVDAPPLNAPFWGSALVPGGECKWIRFATWNTVRQGGCDPRQGSLTANLPDTTCVPTNYAASDGTLERSLGTKTQGEACTTTPAGSEYELASTDCEQGYTCTDLLSENAQCTQTCDFLAADPGCPEGMMCGVYGLCTTQTVLQSFGFRFDTAPIGSTCTPGVTFAEFCGSEGARGACLDLGRTGTATCLRYERARTNCGPGEELGYFSYSRPPGGFDRTMGFCYHDGL</sequence>
<gene>
    <name evidence="1" type="ORF">MFU01_55170</name>
    <name evidence="2" type="ORF">SAMN05443572_103350</name>
</gene>
<dbReference type="AlphaFoldDB" id="A0A511T8H5"/>
<dbReference type="EMBL" id="BJXR01000039">
    <property type="protein sequence ID" value="GEN10480.1"/>
    <property type="molecule type" value="Genomic_DNA"/>
</dbReference>
<evidence type="ECO:0000313" key="3">
    <source>
        <dbReference type="Proteomes" id="UP000183760"/>
    </source>
</evidence>
<dbReference type="Proteomes" id="UP000321514">
    <property type="component" value="Unassembled WGS sequence"/>
</dbReference>
<comment type="caution">
    <text evidence="1">The sequence shown here is derived from an EMBL/GenBank/DDBJ whole genome shotgun (WGS) entry which is preliminary data.</text>
</comment>
<proteinExistence type="predicted"/>
<dbReference type="EMBL" id="FOIB01000003">
    <property type="protein sequence ID" value="SET81669.1"/>
    <property type="molecule type" value="Genomic_DNA"/>
</dbReference>
<dbReference type="Proteomes" id="UP000183760">
    <property type="component" value="Unassembled WGS sequence"/>
</dbReference>
<dbReference type="RefSeq" id="WP_074952260.1">
    <property type="nucleotide sequence ID" value="NZ_BJXR01000039.1"/>
</dbReference>
<accession>A0A511T8H5</accession>
<keyword evidence="3" id="KW-1185">Reference proteome</keyword>
<evidence type="ECO:0000313" key="4">
    <source>
        <dbReference type="Proteomes" id="UP000321514"/>
    </source>
</evidence>
<protein>
    <recommendedName>
        <fullName evidence="5">Lipoprotein</fullName>
    </recommendedName>
</protein>
<reference evidence="1 4" key="2">
    <citation type="submission" date="2019-07" db="EMBL/GenBank/DDBJ databases">
        <title>Whole genome shotgun sequence of Myxococcus fulvus NBRC 100333.</title>
        <authorList>
            <person name="Hosoyama A."/>
            <person name="Uohara A."/>
            <person name="Ohji S."/>
            <person name="Ichikawa N."/>
        </authorList>
    </citation>
    <scope>NUCLEOTIDE SEQUENCE [LARGE SCALE GENOMIC DNA]</scope>
    <source>
        <strain evidence="1 4">NBRC 100333</strain>
    </source>
</reference>